<protein>
    <submittedName>
        <fullName evidence="2">DNA-binding CsgD family transcriptional regulator</fullName>
    </submittedName>
</protein>
<comment type="caution">
    <text evidence="2">The sequence shown here is derived from an EMBL/GenBank/DDBJ whole genome shotgun (WGS) entry which is preliminary data.</text>
</comment>
<keyword evidence="2" id="KW-0238">DNA-binding</keyword>
<evidence type="ECO:0000259" key="1">
    <source>
        <dbReference type="PROSITE" id="PS50043"/>
    </source>
</evidence>
<accession>A0ABV2J3N4</accession>
<proteinExistence type="predicted"/>
<gene>
    <name evidence="2" type="ORF">ABID16_003718</name>
</gene>
<reference evidence="2 3" key="1">
    <citation type="submission" date="2024-06" db="EMBL/GenBank/DDBJ databases">
        <title>Genomic Encyclopedia of Type Strains, Phase IV (KMG-IV): sequencing the most valuable type-strain genomes for metagenomic binning, comparative biology and taxonomic classification.</title>
        <authorList>
            <person name="Goeker M."/>
        </authorList>
    </citation>
    <scope>NUCLEOTIDE SEQUENCE [LARGE SCALE GENOMIC DNA]</scope>
    <source>
        <strain evidence="2 3">DSM 29780</strain>
    </source>
</reference>
<name>A0ABV2J3N4_9HYPH</name>
<organism evidence="2 3">
    <name type="scientific">Rhizobium aquaticum</name>
    <dbReference type="NCBI Taxonomy" id="1549636"/>
    <lineage>
        <taxon>Bacteria</taxon>
        <taxon>Pseudomonadati</taxon>
        <taxon>Pseudomonadota</taxon>
        <taxon>Alphaproteobacteria</taxon>
        <taxon>Hyphomicrobiales</taxon>
        <taxon>Rhizobiaceae</taxon>
        <taxon>Rhizobium/Agrobacterium group</taxon>
        <taxon>Rhizobium</taxon>
    </lineage>
</organism>
<dbReference type="GO" id="GO:0003677">
    <property type="term" value="F:DNA binding"/>
    <property type="evidence" value="ECO:0007669"/>
    <property type="project" value="UniProtKB-KW"/>
</dbReference>
<dbReference type="RefSeq" id="WP_354557852.1">
    <property type="nucleotide sequence ID" value="NZ_JBEPMB010000007.1"/>
</dbReference>
<evidence type="ECO:0000313" key="3">
    <source>
        <dbReference type="Proteomes" id="UP001549047"/>
    </source>
</evidence>
<evidence type="ECO:0000313" key="2">
    <source>
        <dbReference type="EMBL" id="MET3615374.1"/>
    </source>
</evidence>
<dbReference type="InterPro" id="IPR036388">
    <property type="entry name" value="WH-like_DNA-bd_sf"/>
</dbReference>
<dbReference type="Proteomes" id="UP001549047">
    <property type="component" value="Unassembled WGS sequence"/>
</dbReference>
<dbReference type="Gene3D" id="1.10.10.10">
    <property type="entry name" value="Winged helix-like DNA-binding domain superfamily/Winged helix DNA-binding domain"/>
    <property type="match status" value="1"/>
</dbReference>
<dbReference type="PROSITE" id="PS50043">
    <property type="entry name" value="HTH_LUXR_2"/>
    <property type="match status" value="1"/>
</dbReference>
<dbReference type="Pfam" id="PF00196">
    <property type="entry name" value="GerE"/>
    <property type="match status" value="1"/>
</dbReference>
<dbReference type="EMBL" id="JBEPMB010000007">
    <property type="protein sequence ID" value="MET3615374.1"/>
    <property type="molecule type" value="Genomic_DNA"/>
</dbReference>
<dbReference type="SMART" id="SM00421">
    <property type="entry name" value="HTH_LUXR"/>
    <property type="match status" value="1"/>
</dbReference>
<sequence length="82" mass="8812">MAIPSRMVGESVSLAETLTRSELKCLALTASGHSVESIARKLALATHEVETLLFCAERKLSAQNRLHAVCLAASMNVIECND</sequence>
<dbReference type="InterPro" id="IPR000792">
    <property type="entry name" value="Tscrpt_reg_LuxR_C"/>
</dbReference>
<dbReference type="InterPro" id="IPR016032">
    <property type="entry name" value="Sig_transdc_resp-reg_C-effctor"/>
</dbReference>
<dbReference type="SUPFAM" id="SSF46894">
    <property type="entry name" value="C-terminal effector domain of the bipartite response regulators"/>
    <property type="match status" value="1"/>
</dbReference>
<feature type="domain" description="HTH luxR-type" evidence="1">
    <location>
        <begin position="11"/>
        <end position="76"/>
    </location>
</feature>
<keyword evidence="3" id="KW-1185">Reference proteome</keyword>